<sequence length="123" mass="13038">MQVNVGTPASGAPAMAGPGQRLDASNGENGGFAWSRALLALSAELRSRGLAARIDDAVGAVDAADRASARRTQRAVLRPHRGRLWWWLRWAGEPTAAARHIPLAPATETARAAQRIARLLARG</sequence>
<reference evidence="2 3" key="1">
    <citation type="submission" date="2020-08" db="EMBL/GenBank/DDBJ databases">
        <title>Sequencing the genomes of 1000 actinobacteria strains.</title>
        <authorList>
            <person name="Klenk H.-P."/>
        </authorList>
    </citation>
    <scope>NUCLEOTIDE SEQUENCE [LARGE SCALE GENOMIC DNA]</scope>
    <source>
        <strain evidence="2 3">DSM 102030</strain>
    </source>
</reference>
<evidence type="ECO:0000313" key="3">
    <source>
        <dbReference type="Proteomes" id="UP000523007"/>
    </source>
</evidence>
<proteinExistence type="predicted"/>
<accession>A0A7W7RGE2</accession>
<dbReference type="EMBL" id="JACHJT010000001">
    <property type="protein sequence ID" value="MBB4931521.1"/>
    <property type="molecule type" value="Genomic_DNA"/>
</dbReference>
<feature type="region of interest" description="Disordered" evidence="1">
    <location>
        <begin position="1"/>
        <end position="27"/>
    </location>
</feature>
<name>A0A7W7RGE2_9ACTN</name>
<organism evidence="2 3">
    <name type="scientific">Lipingzhangella halophila</name>
    <dbReference type="NCBI Taxonomy" id="1783352"/>
    <lineage>
        <taxon>Bacteria</taxon>
        <taxon>Bacillati</taxon>
        <taxon>Actinomycetota</taxon>
        <taxon>Actinomycetes</taxon>
        <taxon>Streptosporangiales</taxon>
        <taxon>Nocardiopsidaceae</taxon>
        <taxon>Lipingzhangella</taxon>
    </lineage>
</organism>
<evidence type="ECO:0000313" key="2">
    <source>
        <dbReference type="EMBL" id="MBB4931521.1"/>
    </source>
</evidence>
<gene>
    <name evidence="2" type="ORF">F4561_002341</name>
</gene>
<dbReference type="Proteomes" id="UP000523007">
    <property type="component" value="Unassembled WGS sequence"/>
</dbReference>
<keyword evidence="3" id="KW-1185">Reference proteome</keyword>
<dbReference type="AlphaFoldDB" id="A0A7W7RGE2"/>
<protein>
    <submittedName>
        <fullName evidence="2">Uncharacterized protein</fullName>
    </submittedName>
</protein>
<feature type="compositionally biased region" description="Low complexity" evidence="1">
    <location>
        <begin position="1"/>
        <end position="19"/>
    </location>
</feature>
<evidence type="ECO:0000256" key="1">
    <source>
        <dbReference type="SAM" id="MobiDB-lite"/>
    </source>
</evidence>
<comment type="caution">
    <text evidence="2">The sequence shown here is derived from an EMBL/GenBank/DDBJ whole genome shotgun (WGS) entry which is preliminary data.</text>
</comment>